<dbReference type="InterPro" id="IPR009009">
    <property type="entry name" value="RlpA-like_DPBB"/>
</dbReference>
<feature type="domain" description="Expansin-like CBD" evidence="5">
    <location>
        <begin position="186"/>
        <end position="269"/>
    </location>
</feature>
<dbReference type="Pfam" id="PF03330">
    <property type="entry name" value="DPBB_1"/>
    <property type="match status" value="2"/>
</dbReference>
<dbReference type="PRINTS" id="PR00829">
    <property type="entry name" value="LOLP1ALLERGN"/>
</dbReference>
<dbReference type="InterPro" id="IPR007117">
    <property type="entry name" value="Expansin_CBD"/>
</dbReference>
<dbReference type="PANTHER" id="PTHR31692:SF56">
    <property type="entry name" value="EXPANSIN-B2-RELATED"/>
    <property type="match status" value="1"/>
</dbReference>
<keyword evidence="2" id="KW-0964">Secreted</keyword>
<dbReference type="Pfam" id="PF01357">
    <property type="entry name" value="Expansin_C"/>
    <property type="match status" value="3"/>
</dbReference>
<dbReference type="PANTHER" id="PTHR31692">
    <property type="entry name" value="EXPANSIN-B3"/>
    <property type="match status" value="1"/>
</dbReference>
<gene>
    <name evidence="6" type="primary">A05p006470.1_BraROA</name>
    <name evidence="6" type="ORF">IGI04_017691</name>
</gene>
<feature type="domain" description="Expansin-like EG45" evidence="4">
    <location>
        <begin position="354"/>
        <end position="456"/>
    </location>
</feature>
<protein>
    <submittedName>
        <fullName evidence="6">Uncharacterized protein</fullName>
    </submittedName>
</protein>
<evidence type="ECO:0000313" key="7">
    <source>
        <dbReference type="Proteomes" id="UP000823674"/>
    </source>
</evidence>
<dbReference type="InterPro" id="IPR036908">
    <property type="entry name" value="RlpA-like_sf"/>
</dbReference>
<dbReference type="EMBL" id="JADBGQ010000005">
    <property type="protein sequence ID" value="KAG5395877.1"/>
    <property type="molecule type" value="Genomic_DNA"/>
</dbReference>
<evidence type="ECO:0000259" key="5">
    <source>
        <dbReference type="PROSITE" id="PS50843"/>
    </source>
</evidence>
<dbReference type="Gene3D" id="2.60.40.760">
    <property type="entry name" value="Expansin, cellulose-binding-like domain"/>
    <property type="match status" value="3"/>
</dbReference>
<comment type="subcellular location">
    <subcellularLocation>
        <location evidence="1">Secreted</location>
    </subcellularLocation>
</comment>
<dbReference type="InterPro" id="IPR005795">
    <property type="entry name" value="LolPI"/>
</dbReference>
<dbReference type="Gene3D" id="2.40.40.10">
    <property type="entry name" value="RlpA-like domain"/>
    <property type="match status" value="3"/>
</dbReference>
<dbReference type="PROSITE" id="PS50843">
    <property type="entry name" value="EXPANSIN_CBD"/>
    <property type="match status" value="3"/>
</dbReference>
<comment type="similarity">
    <text evidence="3">Belongs to the expansin family.</text>
</comment>
<dbReference type="InterPro" id="IPR036749">
    <property type="entry name" value="Expansin_CBD_sf"/>
</dbReference>
<dbReference type="PROSITE" id="PS50842">
    <property type="entry name" value="EXPANSIN_EG45"/>
    <property type="match status" value="2"/>
</dbReference>
<dbReference type="CDD" id="cd22275">
    <property type="entry name" value="DPBB_EXPB_N"/>
    <property type="match status" value="2"/>
</dbReference>
<dbReference type="InterPro" id="IPR007118">
    <property type="entry name" value="Expan_Lol_pI"/>
</dbReference>
<feature type="domain" description="Expansin-like CBD" evidence="5">
    <location>
        <begin position="469"/>
        <end position="550"/>
    </location>
</feature>
<feature type="domain" description="Expansin-like EG45" evidence="4">
    <location>
        <begin position="65"/>
        <end position="173"/>
    </location>
</feature>
<evidence type="ECO:0000259" key="4">
    <source>
        <dbReference type="PROSITE" id="PS50842"/>
    </source>
</evidence>
<reference evidence="6 7" key="1">
    <citation type="submission" date="2021-03" db="EMBL/GenBank/DDBJ databases">
        <authorList>
            <person name="King G.J."/>
            <person name="Bancroft I."/>
            <person name="Baten A."/>
            <person name="Bloomfield J."/>
            <person name="Borpatragohain P."/>
            <person name="He Z."/>
            <person name="Irish N."/>
            <person name="Irwin J."/>
            <person name="Liu K."/>
            <person name="Mauleon R.P."/>
            <person name="Moore J."/>
            <person name="Morris R."/>
            <person name="Ostergaard L."/>
            <person name="Wang B."/>
            <person name="Wells R."/>
        </authorList>
    </citation>
    <scope>NUCLEOTIDE SEQUENCE [LARGE SCALE GENOMIC DNA]</scope>
    <source>
        <strain evidence="6">R-o-18</strain>
        <tissue evidence="6">Leaf</tissue>
    </source>
</reference>
<organism evidence="6 7">
    <name type="scientific">Brassica rapa subsp. trilocularis</name>
    <dbReference type="NCBI Taxonomy" id="1813537"/>
    <lineage>
        <taxon>Eukaryota</taxon>
        <taxon>Viridiplantae</taxon>
        <taxon>Streptophyta</taxon>
        <taxon>Embryophyta</taxon>
        <taxon>Tracheophyta</taxon>
        <taxon>Spermatophyta</taxon>
        <taxon>Magnoliopsida</taxon>
        <taxon>eudicotyledons</taxon>
        <taxon>Gunneridae</taxon>
        <taxon>Pentapetalae</taxon>
        <taxon>rosids</taxon>
        <taxon>malvids</taxon>
        <taxon>Brassicales</taxon>
        <taxon>Brassicaceae</taxon>
        <taxon>Brassiceae</taxon>
        <taxon>Brassica</taxon>
    </lineage>
</organism>
<dbReference type="InterPro" id="IPR007112">
    <property type="entry name" value="Expansin/allergen_DPBB_dom"/>
</dbReference>
<dbReference type="SUPFAM" id="SSF49590">
    <property type="entry name" value="PHL pollen allergen"/>
    <property type="match status" value="3"/>
</dbReference>
<dbReference type="SMART" id="SM00837">
    <property type="entry name" value="DPBB_1"/>
    <property type="match status" value="2"/>
</dbReference>
<comment type="caution">
    <text evidence="6">The sequence shown here is derived from an EMBL/GenBank/DDBJ whole genome shotgun (WGS) entry which is preliminary data.</text>
</comment>
<dbReference type="PRINTS" id="PR01225">
    <property type="entry name" value="EXPANSNFAMLY"/>
</dbReference>
<keyword evidence="7" id="KW-1185">Reference proteome</keyword>
<feature type="domain" description="Expansin-like CBD" evidence="5">
    <location>
        <begin position="570"/>
        <end position="653"/>
    </location>
</feature>
<sequence>MTILVLERCHIIMNLFFGLITFILLNSAHCFYPKRLNISAATGDSDWSLAGATWYGSPTGYGSNGGACGYENAVAQAPFSSMVSAGGPSLYKSGKGCGACYQIKCTSKPACSTNPVTVVITDECKGCVTESVHFDLSGTAFGALASSGQDSQLRDVGVLQILYRKVECNYIGETVTFHVENGSNPYSFAALIEYEDGDGEIGLVELKQALDSDTWLPMSQSWGAVWKLDVTSPLRAPLSLRLTYLDSGETVMASDVIPAGWEPELLPKTHYKYPLSYYESNSHLAIDITEISLNDTKLDHKMTSFHRCFALLALFAASFKFCYCQNETKNASGWADADAGATWYGEPEGAGSTGGACGYGVAVANPPLNAMVSAGGPSLFNNGKGCGTCYQIMCTVNPACSGSPITVTITDECPGGPCASEPVHFDLTKPGQAAQLRSAGPVSVSYRRAACLYQGTEIAFHVDAGSTPFYVAFVVEYENGEGDLASVEIQPASGGFMPMQEMRSAEWKLNSGGPLSGPFNIRLTSGESRKVVVAQAVIPADWKPDQTYRVECNYIGKTVVFQVEEGSNAYYFAALAEYVNGDGEIGLVELKQALASDTWLPMSHSPSAVWKLEDTSPLRAPLSLRLTYLDSGETVVASDVIPAGWQPGAKYESNNETINAAGWADADAGATWYGEPEGAGSTGGACGYGVAVANPPLNAMVSAGGP</sequence>
<dbReference type="SUPFAM" id="SSF50685">
    <property type="entry name" value="Barwin-like endoglucanases"/>
    <property type="match status" value="2"/>
</dbReference>
<name>A0ABQ7MB96_BRACM</name>
<evidence type="ECO:0000256" key="3">
    <source>
        <dbReference type="RuleBase" id="RU003460"/>
    </source>
</evidence>
<evidence type="ECO:0000256" key="1">
    <source>
        <dbReference type="ARBA" id="ARBA00004613"/>
    </source>
</evidence>
<accession>A0ABQ7MB96</accession>
<evidence type="ECO:0000313" key="6">
    <source>
        <dbReference type="EMBL" id="KAG5395877.1"/>
    </source>
</evidence>
<dbReference type="Proteomes" id="UP000823674">
    <property type="component" value="Chromosome A05"/>
</dbReference>
<proteinExistence type="inferred from homology"/>
<evidence type="ECO:0000256" key="2">
    <source>
        <dbReference type="ARBA" id="ARBA00022525"/>
    </source>
</evidence>